<keyword evidence="3" id="KW-1185">Reference proteome</keyword>
<feature type="non-terminal residue" evidence="2">
    <location>
        <position position="307"/>
    </location>
</feature>
<name>A0A9W8BF44_9FUNG</name>
<accession>A0A9W8BF44</accession>
<dbReference type="EMBL" id="JANBQF010001259">
    <property type="protein sequence ID" value="KAJ1997648.1"/>
    <property type="molecule type" value="Genomic_DNA"/>
</dbReference>
<dbReference type="Proteomes" id="UP001150907">
    <property type="component" value="Unassembled WGS sequence"/>
</dbReference>
<sequence length="307" mass="30545">MSSNINGDDALDAFTGLGDTNGLSDDAMNIFGSFTNDAAADSLGGLGSSGFGDISANALGGFGMDLGSFDMAGDSGSGVDLSSMQLINLNDAPLNGGITNQSIGPTDDAAQLMARLLGPGTQQIASQPTPAPTSISETLGINVNALNSLTQHSLGLSENANTAVPQPKPTDTRAGSVSSDEMGDIPLAQLALMPSGQPVSATSTAPPPEPASGVQQNMATLLQSQAAMQTLVNMGNPAMTPHGFNVPIGANPGSMLGLQQASQPGGSMFTMALAEPSLAGFGAGQPQQPAMSFSVQGVGGMVAQLAH</sequence>
<dbReference type="AlphaFoldDB" id="A0A9W8BF44"/>
<gene>
    <name evidence="2" type="ORF">H4R26_005756</name>
</gene>
<evidence type="ECO:0000313" key="2">
    <source>
        <dbReference type="EMBL" id="KAJ1997648.1"/>
    </source>
</evidence>
<evidence type="ECO:0000256" key="1">
    <source>
        <dbReference type="SAM" id="MobiDB-lite"/>
    </source>
</evidence>
<feature type="region of interest" description="Disordered" evidence="1">
    <location>
        <begin position="195"/>
        <end position="214"/>
    </location>
</feature>
<dbReference type="OrthoDB" id="5560285at2759"/>
<organism evidence="2 3">
    <name type="scientific">Coemansia thaxteri</name>
    <dbReference type="NCBI Taxonomy" id="2663907"/>
    <lineage>
        <taxon>Eukaryota</taxon>
        <taxon>Fungi</taxon>
        <taxon>Fungi incertae sedis</taxon>
        <taxon>Zoopagomycota</taxon>
        <taxon>Kickxellomycotina</taxon>
        <taxon>Kickxellomycetes</taxon>
        <taxon>Kickxellales</taxon>
        <taxon>Kickxellaceae</taxon>
        <taxon>Coemansia</taxon>
    </lineage>
</organism>
<comment type="caution">
    <text evidence="2">The sequence shown here is derived from an EMBL/GenBank/DDBJ whole genome shotgun (WGS) entry which is preliminary data.</text>
</comment>
<feature type="region of interest" description="Disordered" evidence="1">
    <location>
        <begin position="159"/>
        <end position="179"/>
    </location>
</feature>
<proteinExistence type="predicted"/>
<protein>
    <submittedName>
        <fullName evidence="2">Uncharacterized protein</fullName>
    </submittedName>
</protein>
<reference evidence="2" key="1">
    <citation type="submission" date="2022-07" db="EMBL/GenBank/DDBJ databases">
        <title>Phylogenomic reconstructions and comparative analyses of Kickxellomycotina fungi.</title>
        <authorList>
            <person name="Reynolds N.K."/>
            <person name="Stajich J.E."/>
            <person name="Barry K."/>
            <person name="Grigoriev I.V."/>
            <person name="Crous P."/>
            <person name="Smith M.E."/>
        </authorList>
    </citation>
    <scope>NUCLEOTIDE SEQUENCE</scope>
    <source>
        <strain evidence="2">IMI 214461</strain>
    </source>
</reference>
<evidence type="ECO:0000313" key="3">
    <source>
        <dbReference type="Proteomes" id="UP001150907"/>
    </source>
</evidence>